<feature type="transmembrane region" description="Helical" evidence="1">
    <location>
        <begin position="158"/>
        <end position="180"/>
    </location>
</feature>
<evidence type="ECO:0000256" key="1">
    <source>
        <dbReference type="SAM" id="Phobius"/>
    </source>
</evidence>
<name>A0A7W7ZES9_9BACT</name>
<accession>A0A7W7ZES9</accession>
<keyword evidence="1" id="KW-1133">Transmembrane helix</keyword>
<dbReference type="Proteomes" id="UP000540989">
    <property type="component" value="Unassembled WGS sequence"/>
</dbReference>
<feature type="transmembrane region" description="Helical" evidence="1">
    <location>
        <begin position="81"/>
        <end position="105"/>
    </location>
</feature>
<organism evidence="2 3">
    <name type="scientific">Granulicella aggregans</name>
    <dbReference type="NCBI Taxonomy" id="474949"/>
    <lineage>
        <taxon>Bacteria</taxon>
        <taxon>Pseudomonadati</taxon>
        <taxon>Acidobacteriota</taxon>
        <taxon>Terriglobia</taxon>
        <taxon>Terriglobales</taxon>
        <taxon>Acidobacteriaceae</taxon>
        <taxon>Granulicella</taxon>
    </lineage>
</organism>
<evidence type="ECO:0000313" key="2">
    <source>
        <dbReference type="EMBL" id="MBB5058031.1"/>
    </source>
</evidence>
<proteinExistence type="predicted"/>
<gene>
    <name evidence="2" type="ORF">HDF16_002737</name>
</gene>
<feature type="transmembrane region" description="Helical" evidence="1">
    <location>
        <begin position="192"/>
        <end position="210"/>
    </location>
</feature>
<evidence type="ECO:0000313" key="3">
    <source>
        <dbReference type="Proteomes" id="UP000540989"/>
    </source>
</evidence>
<dbReference type="EMBL" id="JACHIP010000003">
    <property type="protein sequence ID" value="MBB5058031.1"/>
    <property type="molecule type" value="Genomic_DNA"/>
</dbReference>
<dbReference type="AlphaFoldDB" id="A0A7W7ZES9"/>
<feature type="transmembrane region" description="Helical" evidence="1">
    <location>
        <begin position="117"/>
        <end position="137"/>
    </location>
</feature>
<keyword evidence="1" id="KW-0812">Transmembrane</keyword>
<keyword evidence="1" id="KW-0472">Membrane</keyword>
<sequence>MTQGPPRELPVFDSSLLHLVARLVPVGDREEWGRAWQAELWHMRHPRHKGGRPSRRGIADLAAGLVLDGWWLRVESWRRKFSGTAFLCLSTLFSLNVLSGLGILLLESSWRFGTAPLAADFQDCLVASPLVLLVALMTNSNRHLEQSTRRGLRLSLRFFFFAQVAEVLLLAFLLSASLCLPIHRTFPNISDLLQMLCFVCLALMSLRWAIRDQEQRCKQCLRSLTKPTRIGRPSHNLLEWNGMELMCKNGHGQLSVPEIETSWCQSSEWIDLNVA</sequence>
<keyword evidence="3" id="KW-1185">Reference proteome</keyword>
<reference evidence="2 3" key="1">
    <citation type="submission" date="2020-08" db="EMBL/GenBank/DDBJ databases">
        <title>Genomic Encyclopedia of Type Strains, Phase IV (KMG-V): Genome sequencing to study the core and pangenomes of soil and plant-associated prokaryotes.</title>
        <authorList>
            <person name="Whitman W."/>
        </authorList>
    </citation>
    <scope>NUCLEOTIDE SEQUENCE [LARGE SCALE GENOMIC DNA]</scope>
    <source>
        <strain evidence="2 3">M8UP14</strain>
    </source>
</reference>
<dbReference type="RefSeq" id="WP_184217260.1">
    <property type="nucleotide sequence ID" value="NZ_JACHIP010000003.1"/>
</dbReference>
<comment type="caution">
    <text evidence="2">The sequence shown here is derived from an EMBL/GenBank/DDBJ whole genome shotgun (WGS) entry which is preliminary data.</text>
</comment>
<protein>
    <submittedName>
        <fullName evidence="2">Uncharacterized protein</fullName>
    </submittedName>
</protein>